<evidence type="ECO:0000313" key="1">
    <source>
        <dbReference type="Proteomes" id="UP000790787"/>
    </source>
</evidence>
<name>A0AC58S9C0_TOBAC</name>
<proteinExistence type="predicted"/>
<reference evidence="2" key="2">
    <citation type="submission" date="2025-08" db="UniProtKB">
        <authorList>
            <consortium name="RefSeq"/>
        </authorList>
    </citation>
    <scope>IDENTIFICATION</scope>
    <source>
        <tissue evidence="2">Leaf</tissue>
    </source>
</reference>
<protein>
    <submittedName>
        <fullName evidence="2">Dolichyl-diphosphooligosaccharide--protein glycosyltransferase subunit 2 isoform X5</fullName>
    </submittedName>
</protein>
<accession>A0AC58S9C0</accession>
<dbReference type="RefSeq" id="XP_075081586.1">
    <property type="nucleotide sequence ID" value="XM_075225485.1"/>
</dbReference>
<dbReference type="Proteomes" id="UP000790787">
    <property type="component" value="Chromosome 11"/>
</dbReference>
<sequence>MLLFANNFIFISFFVFDCFSTGMAKVLGFVVLLALSALICEAATFKPISDSHRSAALELFTPTHGSFSSLEETYEALRTFEVLGIEKQADIRASTCASVVDTLSSSSSALKDLFQALRVNGILKCELNKKALAGIAPRLKDAVNSASSLLDYYYSVGSLVLIKGLSSIVEVHLESADSVFRAIKAFSQSDGRWRYSSSNPESSTYAAGNYSRIALESLAGIISLASSEIDQSLISMVKDNISKLFDGLEKFDDGAYYFDEKLVDAHGHQGPLSASSAVVRGITAFAAVSAEKLNLPGDKILGLARFLLGAGVPGNAKDLYYQIDALASLENNRVSIPLVLSLPASVLSLTRKNQLKVNVNTVLGSAAPSLTVKLKQIFSSGSKDTSVIDQDLKFDHKNAVHYLDALPKDIDVGSYIFSFEVLLHDSDHKTIYATGGRTKVPIYITGAIKVDNAEIAVLDNDIGNAETQKKLDFAGENAISLSANHLQKLRLSFQLTSPLGHSFKPHQAFLKLRHESKVDHIFVVGNSGKQFEIILLLRLHVNLKNFPTASGPAMFAILFHLLIAAVLSLYVLFWLQWNLFQTLRALGFLGIFLLFVGHRTVSHLASTSAKLKSA</sequence>
<evidence type="ECO:0000313" key="2">
    <source>
        <dbReference type="RefSeq" id="XP_075081586.1"/>
    </source>
</evidence>
<gene>
    <name evidence="2" type="primary">LOC107774288</name>
</gene>
<organism evidence="1 2">
    <name type="scientific">Nicotiana tabacum</name>
    <name type="common">Common tobacco</name>
    <dbReference type="NCBI Taxonomy" id="4097"/>
    <lineage>
        <taxon>Eukaryota</taxon>
        <taxon>Viridiplantae</taxon>
        <taxon>Streptophyta</taxon>
        <taxon>Embryophyta</taxon>
        <taxon>Tracheophyta</taxon>
        <taxon>Spermatophyta</taxon>
        <taxon>Magnoliopsida</taxon>
        <taxon>eudicotyledons</taxon>
        <taxon>Gunneridae</taxon>
        <taxon>Pentapetalae</taxon>
        <taxon>asterids</taxon>
        <taxon>lamiids</taxon>
        <taxon>Solanales</taxon>
        <taxon>Solanaceae</taxon>
        <taxon>Nicotianoideae</taxon>
        <taxon>Nicotianeae</taxon>
        <taxon>Nicotiana</taxon>
    </lineage>
</organism>
<reference evidence="1" key="1">
    <citation type="journal article" date="2014" name="Nat. Commun.">
        <title>The tobacco genome sequence and its comparison with those of tomato and potato.</title>
        <authorList>
            <person name="Sierro N."/>
            <person name="Battey J.N."/>
            <person name="Ouadi S."/>
            <person name="Bakaher N."/>
            <person name="Bovet L."/>
            <person name="Willig A."/>
            <person name="Goepfert S."/>
            <person name="Peitsch M.C."/>
            <person name="Ivanov N.V."/>
        </authorList>
    </citation>
    <scope>NUCLEOTIDE SEQUENCE [LARGE SCALE GENOMIC DNA]</scope>
</reference>
<keyword evidence="1" id="KW-1185">Reference proteome</keyword>